<sequence>MKAVHVEIPGRAARHLADHTGLGEEEQHALQRGRTVRRDQGYTLHGTAVPEVHQALLAAAARA</sequence>
<accession>A0A542XS89</accession>
<dbReference type="EMBL" id="VFOL01000001">
    <property type="protein sequence ID" value="TQL38701.1"/>
    <property type="molecule type" value="Genomic_DNA"/>
</dbReference>
<evidence type="ECO:0000313" key="2">
    <source>
        <dbReference type="Proteomes" id="UP000315983"/>
    </source>
</evidence>
<proteinExistence type="predicted"/>
<gene>
    <name evidence="1" type="ORF">FB564_3907</name>
</gene>
<dbReference type="AlphaFoldDB" id="A0A542XS89"/>
<evidence type="ECO:0000313" key="1">
    <source>
        <dbReference type="EMBL" id="TQL38701.1"/>
    </source>
</evidence>
<dbReference type="GeneID" id="93773077"/>
<dbReference type="Proteomes" id="UP000315983">
    <property type="component" value="Unassembled WGS sequence"/>
</dbReference>
<protein>
    <submittedName>
        <fullName evidence="1">Uncharacterized protein</fullName>
    </submittedName>
</protein>
<reference evidence="1 2" key="1">
    <citation type="submission" date="2019-06" db="EMBL/GenBank/DDBJ databases">
        <title>Sequencing the genomes of 1000 actinobacteria strains.</title>
        <authorList>
            <person name="Klenk H.-P."/>
        </authorList>
    </citation>
    <scope>NUCLEOTIDE SEQUENCE [LARGE SCALE GENOMIC DNA]</scope>
    <source>
        <strain evidence="1 2">DSM 44819</strain>
    </source>
</reference>
<name>A0A542XS89_SALAC</name>
<organism evidence="1 2">
    <name type="scientific">Salinispora arenicola</name>
    <dbReference type="NCBI Taxonomy" id="168697"/>
    <lineage>
        <taxon>Bacteria</taxon>
        <taxon>Bacillati</taxon>
        <taxon>Actinomycetota</taxon>
        <taxon>Actinomycetes</taxon>
        <taxon>Micromonosporales</taxon>
        <taxon>Micromonosporaceae</taxon>
        <taxon>Salinispora</taxon>
    </lineage>
</organism>
<dbReference type="RefSeq" id="WP_018801435.1">
    <property type="nucleotide sequence ID" value="NZ_BOQM01000027.1"/>
</dbReference>
<comment type="caution">
    <text evidence="1">The sequence shown here is derived from an EMBL/GenBank/DDBJ whole genome shotgun (WGS) entry which is preliminary data.</text>
</comment>